<dbReference type="InterPro" id="IPR027450">
    <property type="entry name" value="AlkB-like"/>
</dbReference>
<dbReference type="AlphaFoldDB" id="A0A660L258"/>
<dbReference type="Gene3D" id="2.60.120.590">
    <property type="entry name" value="Alpha-ketoglutarate-dependent dioxygenase AlkB-like"/>
    <property type="match status" value="1"/>
</dbReference>
<dbReference type="OrthoDB" id="190276at2"/>
<reference evidence="2 3" key="1">
    <citation type="submission" date="2018-10" db="EMBL/GenBank/DDBJ databases">
        <title>Genomic Encyclopedia of Archaeal and Bacterial Type Strains, Phase II (KMG-II): from individual species to whole genera.</title>
        <authorList>
            <person name="Goeker M."/>
        </authorList>
    </citation>
    <scope>NUCLEOTIDE SEQUENCE [LARGE SCALE GENOMIC DNA]</scope>
    <source>
        <strain evidence="2 3">DSM 14954</strain>
    </source>
</reference>
<keyword evidence="2" id="KW-0560">Oxidoreductase</keyword>
<accession>A0A660L258</accession>
<sequence>MSLVVQPSLFGTSGQPGLAGLGDAVERRELSDGAWIDLRPGFITAADDLFDALAGSVPWHEERMRMYDSTVRVPRLLARYRQGESLPHPVLGEARSALNAHYADEAGGPFVTAGLCLYRDGNDSVAWHGDRIARESPADTMVAILSLGAVRPFALRPKSGGPGLRLQIGHGDLLVMGGSCQRTWLHAIPKTARCLGARISVQFRPQWGNDLGGRTAEVPRA</sequence>
<dbReference type="PANTHER" id="PTHR31212">
    <property type="entry name" value="ALPHA-KETOGLUTARATE-DEPENDENT DIOXYGENASE ALKB HOMOLOG 3"/>
    <property type="match status" value="1"/>
</dbReference>
<dbReference type="PROSITE" id="PS51471">
    <property type="entry name" value="FE2OG_OXY"/>
    <property type="match status" value="1"/>
</dbReference>
<comment type="caution">
    <text evidence="2">The sequence shown here is derived from an EMBL/GenBank/DDBJ whole genome shotgun (WGS) entry which is preliminary data.</text>
</comment>
<name>A0A660L258_9ACTN</name>
<protein>
    <submittedName>
        <fullName evidence="2">Alkylated DNA repair dioxygenase AlkB</fullName>
    </submittedName>
</protein>
<gene>
    <name evidence="2" type="ORF">C8N24_4052</name>
</gene>
<evidence type="ECO:0000313" key="3">
    <source>
        <dbReference type="Proteomes" id="UP000278962"/>
    </source>
</evidence>
<dbReference type="EMBL" id="RBIL01000002">
    <property type="protein sequence ID" value="RKQ86043.1"/>
    <property type="molecule type" value="Genomic_DNA"/>
</dbReference>
<keyword evidence="3" id="KW-1185">Reference proteome</keyword>
<organism evidence="2 3">
    <name type="scientific">Solirubrobacter pauli</name>
    <dbReference type="NCBI Taxonomy" id="166793"/>
    <lineage>
        <taxon>Bacteria</taxon>
        <taxon>Bacillati</taxon>
        <taxon>Actinomycetota</taxon>
        <taxon>Thermoleophilia</taxon>
        <taxon>Solirubrobacterales</taxon>
        <taxon>Solirubrobacteraceae</taxon>
        <taxon>Solirubrobacter</taxon>
    </lineage>
</organism>
<dbReference type="InterPro" id="IPR005123">
    <property type="entry name" value="Oxoglu/Fe-dep_dioxygenase_dom"/>
</dbReference>
<dbReference type="GO" id="GO:0051213">
    <property type="term" value="F:dioxygenase activity"/>
    <property type="evidence" value="ECO:0007669"/>
    <property type="project" value="UniProtKB-KW"/>
</dbReference>
<dbReference type="PANTHER" id="PTHR31212:SF4">
    <property type="entry name" value="ALPHA-KETOGLUTARATE-DEPENDENT DIOXYGENASE ALKB HOMOLOG 3"/>
    <property type="match status" value="1"/>
</dbReference>
<evidence type="ECO:0000259" key="1">
    <source>
        <dbReference type="PROSITE" id="PS51471"/>
    </source>
</evidence>
<evidence type="ECO:0000313" key="2">
    <source>
        <dbReference type="EMBL" id="RKQ86043.1"/>
    </source>
</evidence>
<dbReference type="Pfam" id="PF13532">
    <property type="entry name" value="2OG-FeII_Oxy_2"/>
    <property type="match status" value="1"/>
</dbReference>
<dbReference type="SUPFAM" id="SSF51197">
    <property type="entry name" value="Clavaminate synthase-like"/>
    <property type="match status" value="1"/>
</dbReference>
<proteinExistence type="predicted"/>
<dbReference type="InterPro" id="IPR032854">
    <property type="entry name" value="ALKBH3"/>
</dbReference>
<dbReference type="Proteomes" id="UP000278962">
    <property type="component" value="Unassembled WGS sequence"/>
</dbReference>
<dbReference type="GO" id="GO:0006307">
    <property type="term" value="P:DNA alkylation repair"/>
    <property type="evidence" value="ECO:0007669"/>
    <property type="project" value="InterPro"/>
</dbReference>
<dbReference type="InterPro" id="IPR037151">
    <property type="entry name" value="AlkB-like_sf"/>
</dbReference>
<keyword evidence="2" id="KW-0223">Dioxygenase</keyword>
<feature type="domain" description="Fe2OG dioxygenase" evidence="1">
    <location>
        <begin position="109"/>
        <end position="207"/>
    </location>
</feature>
<dbReference type="RefSeq" id="WP_121253454.1">
    <property type="nucleotide sequence ID" value="NZ_RBIL01000002.1"/>
</dbReference>